<keyword evidence="1" id="KW-1185">Reference proteome</keyword>
<gene>
    <name evidence="2" type="primary">cep164</name>
</gene>
<accession>A0AC58HE45</accession>
<reference evidence="2" key="1">
    <citation type="submission" date="2025-08" db="UniProtKB">
        <authorList>
            <consortium name="RefSeq"/>
        </authorList>
    </citation>
    <scope>IDENTIFICATION</scope>
    <source>
        <strain evidence="2">Tuebingen</strain>
        <tissue evidence="2">Fibroblasts and whole tissue</tissue>
    </source>
</reference>
<protein>
    <submittedName>
        <fullName evidence="2">Centrosomal protein of 164 kDa isoform X2</fullName>
    </submittedName>
</protein>
<evidence type="ECO:0000313" key="2">
    <source>
        <dbReference type="RefSeq" id="XP_073780258.1"/>
    </source>
</evidence>
<organism evidence="1 2">
    <name type="scientific">Danio rerio</name>
    <name type="common">Zebrafish</name>
    <name type="synonym">Brachydanio rerio</name>
    <dbReference type="NCBI Taxonomy" id="7955"/>
    <lineage>
        <taxon>Eukaryota</taxon>
        <taxon>Metazoa</taxon>
        <taxon>Chordata</taxon>
        <taxon>Craniata</taxon>
        <taxon>Vertebrata</taxon>
        <taxon>Euteleostomi</taxon>
        <taxon>Actinopterygii</taxon>
        <taxon>Neopterygii</taxon>
        <taxon>Teleostei</taxon>
        <taxon>Ostariophysi</taxon>
        <taxon>Cypriniformes</taxon>
        <taxon>Danionidae</taxon>
        <taxon>Danioninae</taxon>
        <taxon>Danio</taxon>
    </lineage>
</organism>
<sequence length="1161" mass="135681">MATTGLRIGDQLVLEEDYDESYIPSEQEIHEYALEIGIDPQREPELLWLAREGMVAPLPAEWKPCQDVTGEVYYFNFSTGQSTWDHPCDEQYRQLVLQERERTHTHAGRAAPSTNVCSSSGAPQKKKKKKKEEKKEKRDKKKEKKREAEGARAAGVLAPLAPLRGLSDSAVAPLRAPLGLSSGLQPIRAAIGAPVLSAAAVRSVQDEEEEDISEEERPQDSAGLLKNLHLDLDALGAGLQYEDSEISGTVPPEERTEPELQDLALSRDHSAEPPSEESEIGEEAAASLSSSDQVQAGFRSKLSENVFDLLDLSPAVEVEGEADVDSCVDGSDSAGRRLLDNVTSAHTLQSRSQTSTPAEHTDHEEEEEKRREEEEEREMKRKEERRREEEEERERKRKEERRREEEEEREMKRKEERRREEEEERERKRRIEEEIEMKKREEEKRQEEEEKEMKRQEEVKRRREEEEQEVKSKEEEERKRRREAQEELEKYKHEEKKRREEEEEEEEWRMKEESAEQLRILKEQILKRRRDEEERMNNDTHTQLQQLRIENELKLQELRSELEAERQRVETQRRRDLMRLREESEEELHEERRRLQEQKEEQLRTIRLQAAVSDVQKDIRSPRPEQPLAEYQRELTDVLQEVRQEVEREHWRKLEQLKEEHQHELQNLRDTHLEKESRERERLLNSLQEERDALINKHTTQLHKLQNTLDTQLEDMRRTHSQKEAELQEWKEELERRSRELQTQEAELQTKAADLRRRRKQLCEEEEEVQSLPALLQQCVSLREDLERARAELHTERQERERQRLETHTLMEERQRLEERVSALQQGSSVLHHQGAAAVQQQQSSRTEAQMRMEDLEEPVEQPADASDTSIDHVRQYMWNESVSLLRARQFLERQTVYMTDRQAALRAAHSTLQDPTPSSSTQQHHQSLQQEVRDLAELRENLQKGETLLREKQEKLNQLETSLTEEVSCDDGERSADRKVTFDVTESEMSSVYSPEGTVPVKVQQLADSLQLISGQLNSVLGALSSVTHKQAPPPLTTPLLPRPSWAWPTHPSSALSNGLAHRPTESMQNRWSGLSTETSRTHTTFSGYTPLSLSSLRPPEVEGQRLQGLIEGNKRWLEAQRKNHNIPLFPKLRSASGSGGSGFIQLSLDDNNQIKVHHF</sequence>
<proteinExistence type="predicted"/>
<dbReference type="Proteomes" id="UP000000437">
    <property type="component" value="Chromosome 15"/>
</dbReference>
<evidence type="ECO:0000313" key="1">
    <source>
        <dbReference type="Proteomes" id="UP000000437"/>
    </source>
</evidence>
<dbReference type="RefSeq" id="XP_073780258.1">
    <property type="nucleotide sequence ID" value="XM_073924157.1"/>
</dbReference>
<name>A0AC58HE45_DANRE</name>